<dbReference type="AlphaFoldDB" id="A0A4C1X7I2"/>
<evidence type="ECO:0000313" key="2">
    <source>
        <dbReference type="EMBL" id="GBP58205.1"/>
    </source>
</evidence>
<organism evidence="2 3">
    <name type="scientific">Eumeta variegata</name>
    <name type="common">Bagworm moth</name>
    <name type="synonym">Eumeta japonica</name>
    <dbReference type="NCBI Taxonomy" id="151549"/>
    <lineage>
        <taxon>Eukaryota</taxon>
        <taxon>Metazoa</taxon>
        <taxon>Ecdysozoa</taxon>
        <taxon>Arthropoda</taxon>
        <taxon>Hexapoda</taxon>
        <taxon>Insecta</taxon>
        <taxon>Pterygota</taxon>
        <taxon>Neoptera</taxon>
        <taxon>Endopterygota</taxon>
        <taxon>Lepidoptera</taxon>
        <taxon>Glossata</taxon>
        <taxon>Ditrysia</taxon>
        <taxon>Tineoidea</taxon>
        <taxon>Psychidae</taxon>
        <taxon>Oiketicinae</taxon>
        <taxon>Eumeta</taxon>
    </lineage>
</organism>
<keyword evidence="3" id="KW-1185">Reference proteome</keyword>
<accession>A0A4C1X7I2</accession>
<comment type="caution">
    <text evidence="2">The sequence shown here is derived from an EMBL/GenBank/DDBJ whole genome shotgun (WGS) entry which is preliminary data.</text>
</comment>
<reference evidence="2 3" key="1">
    <citation type="journal article" date="2019" name="Commun. Biol.">
        <title>The bagworm genome reveals a unique fibroin gene that provides high tensile strength.</title>
        <authorList>
            <person name="Kono N."/>
            <person name="Nakamura H."/>
            <person name="Ohtoshi R."/>
            <person name="Tomita M."/>
            <person name="Numata K."/>
            <person name="Arakawa K."/>
        </authorList>
    </citation>
    <scope>NUCLEOTIDE SEQUENCE [LARGE SCALE GENOMIC DNA]</scope>
</reference>
<dbReference type="EMBL" id="BGZK01000729">
    <property type="protein sequence ID" value="GBP58205.1"/>
    <property type="molecule type" value="Genomic_DNA"/>
</dbReference>
<proteinExistence type="predicted"/>
<feature type="region of interest" description="Disordered" evidence="1">
    <location>
        <begin position="103"/>
        <end position="135"/>
    </location>
</feature>
<protein>
    <submittedName>
        <fullName evidence="2">Uncharacterized protein</fullName>
    </submittedName>
</protein>
<name>A0A4C1X7I2_EUMVA</name>
<evidence type="ECO:0000256" key="1">
    <source>
        <dbReference type="SAM" id="MobiDB-lite"/>
    </source>
</evidence>
<dbReference type="Proteomes" id="UP000299102">
    <property type="component" value="Unassembled WGS sequence"/>
</dbReference>
<evidence type="ECO:0000313" key="3">
    <source>
        <dbReference type="Proteomes" id="UP000299102"/>
    </source>
</evidence>
<sequence length="135" mass="14963">MWNDLEASVVVIKTMRLLGGDLPSKPEILVNYNGQRYSKDTPLLTYHFTTTVSGGSSVAQNVSLELNSCHGRIDTWVSDLMLIEPLVPCLEVHIEPLLLDMDTSRSSLAPNPHRVSLRERVSSGPIGTRQHDDNP</sequence>
<gene>
    <name evidence="2" type="ORF">EVAR_87783_1</name>
</gene>